<evidence type="ECO:0000313" key="4">
    <source>
        <dbReference type="EMBL" id="MBW8192225.1"/>
    </source>
</evidence>
<keyword evidence="1" id="KW-0812">Transmembrane</keyword>
<dbReference type="Proteomes" id="UP001166251">
    <property type="component" value="Unassembled WGS sequence"/>
</dbReference>
<dbReference type="RefSeq" id="WP_220104853.1">
    <property type="nucleotide sequence ID" value="NZ_JAHZSS010000020.1"/>
</dbReference>
<feature type="transmembrane region" description="Helical" evidence="1">
    <location>
        <begin position="55"/>
        <end position="77"/>
    </location>
</feature>
<dbReference type="PANTHER" id="PTHR43767:SF1">
    <property type="entry name" value="NONRIBOSOMAL PEPTIDE SYNTHASE PES1 (EUROFUNG)-RELATED"/>
    <property type="match status" value="1"/>
</dbReference>
<feature type="domain" description="AMP-binding enzyme C-terminal" evidence="3">
    <location>
        <begin position="384"/>
        <end position="441"/>
    </location>
</feature>
<dbReference type="InterPro" id="IPR025110">
    <property type="entry name" value="AMP-bd_C"/>
</dbReference>
<reference evidence="4" key="1">
    <citation type="submission" date="2021-07" db="EMBL/GenBank/DDBJ databases">
        <title>Neiella marina sp. nov., isolated from the intestinal content of sea cucumber Apostichopus japonicus.</title>
        <authorList>
            <person name="Bai X."/>
        </authorList>
    </citation>
    <scope>NUCLEOTIDE SEQUENCE</scope>
    <source>
        <strain evidence="4">126</strain>
    </source>
</reference>
<evidence type="ECO:0000259" key="3">
    <source>
        <dbReference type="Pfam" id="PF13193"/>
    </source>
</evidence>
<proteinExistence type="predicted"/>
<dbReference type="SUPFAM" id="SSF56801">
    <property type="entry name" value="Acetyl-CoA synthetase-like"/>
    <property type="match status" value="1"/>
</dbReference>
<dbReference type="InterPro" id="IPR020845">
    <property type="entry name" value="AMP-binding_CS"/>
</dbReference>
<dbReference type="InterPro" id="IPR045851">
    <property type="entry name" value="AMP-bd_C_sf"/>
</dbReference>
<dbReference type="PROSITE" id="PS00455">
    <property type="entry name" value="AMP_BINDING"/>
    <property type="match status" value="1"/>
</dbReference>
<dbReference type="Gene3D" id="3.40.50.12780">
    <property type="entry name" value="N-terminal domain of ligase-like"/>
    <property type="match status" value="1"/>
</dbReference>
<evidence type="ECO:0000259" key="2">
    <source>
        <dbReference type="Pfam" id="PF00501"/>
    </source>
</evidence>
<dbReference type="Pfam" id="PF00501">
    <property type="entry name" value="AMP-binding"/>
    <property type="match status" value="1"/>
</dbReference>
<dbReference type="PANTHER" id="PTHR43767">
    <property type="entry name" value="LONG-CHAIN-FATTY-ACID--COA LIGASE"/>
    <property type="match status" value="1"/>
</dbReference>
<name>A0ABS7EIW0_9GAMM</name>
<keyword evidence="5" id="KW-1185">Reference proteome</keyword>
<accession>A0ABS7EIW0</accession>
<dbReference type="Gene3D" id="3.30.300.30">
    <property type="match status" value="1"/>
</dbReference>
<evidence type="ECO:0000256" key="1">
    <source>
        <dbReference type="SAM" id="Phobius"/>
    </source>
</evidence>
<sequence>MTNKVGLIQPNENPAIYRGTQNVSGRQWCHSTWQIAARLKAQSSTGRLAVCHDDAFFLVLLAGACLAAGWTFVPISYRWPQAARTTMANQACADYCWPSDAFDESLPALADLIEIDLFDGKRRRNNDESFAAPQAIEADLTLHASVLFTSGSSGQPKAVLHQLQQHWAAADYCNPILQLSANSCWLASLPLFHAAGYSLLIRCLRAGAVIALPPATGALTDLLQQLQQAPITHCSLVATQLQRLLETPKFHADNLTLRHIMLGGGPVSDASIQQASERGFKLYLGYGMTESGAAIALSAVTTKAHIDVTGLDCLRVDSQGQIQLRGAQLACGYLAANGLTPLIDSQGWFATGDVAELSAGKLIIRGRADNQFISGGENIQPEMVEQVLRQHTDIEQVLVVAADDREFGKRPVAFVRWHQRMPNLTELQAWLASQLPKFMWPIHWLDWPPEQDSVKPNRQQLAALAAGKILSNCHNASNGAQSERE</sequence>
<protein>
    <submittedName>
        <fullName evidence="4">AMP-binding protein</fullName>
    </submittedName>
</protein>
<dbReference type="EMBL" id="JAHZSS010000020">
    <property type="protein sequence ID" value="MBW8192225.1"/>
    <property type="molecule type" value="Genomic_DNA"/>
</dbReference>
<dbReference type="InterPro" id="IPR042099">
    <property type="entry name" value="ANL_N_sf"/>
</dbReference>
<keyword evidence="1" id="KW-1133">Transmembrane helix</keyword>
<comment type="caution">
    <text evidence="4">The sequence shown here is derived from an EMBL/GenBank/DDBJ whole genome shotgun (WGS) entry which is preliminary data.</text>
</comment>
<keyword evidence="1" id="KW-0472">Membrane</keyword>
<dbReference type="InterPro" id="IPR000873">
    <property type="entry name" value="AMP-dep_synth/lig_dom"/>
</dbReference>
<gene>
    <name evidence="4" type="ORF">K0504_14405</name>
</gene>
<dbReference type="Pfam" id="PF13193">
    <property type="entry name" value="AMP-binding_C"/>
    <property type="match status" value="1"/>
</dbReference>
<feature type="domain" description="AMP-dependent synthetase/ligase" evidence="2">
    <location>
        <begin position="12"/>
        <end position="301"/>
    </location>
</feature>
<organism evidence="4 5">
    <name type="scientific">Neiella holothuriorum</name>
    <dbReference type="NCBI Taxonomy" id="2870530"/>
    <lineage>
        <taxon>Bacteria</taxon>
        <taxon>Pseudomonadati</taxon>
        <taxon>Pseudomonadota</taxon>
        <taxon>Gammaproteobacteria</taxon>
        <taxon>Alteromonadales</taxon>
        <taxon>Echinimonadaceae</taxon>
        <taxon>Neiella</taxon>
    </lineage>
</organism>
<evidence type="ECO:0000313" key="5">
    <source>
        <dbReference type="Proteomes" id="UP001166251"/>
    </source>
</evidence>
<dbReference type="InterPro" id="IPR050237">
    <property type="entry name" value="ATP-dep_AMP-bd_enzyme"/>
</dbReference>